<organism evidence="2 3">
    <name type="scientific">Arenivirga flava</name>
    <dbReference type="NCBI Taxonomy" id="1930060"/>
    <lineage>
        <taxon>Bacteria</taxon>
        <taxon>Bacillati</taxon>
        <taxon>Actinomycetota</taxon>
        <taxon>Actinomycetes</taxon>
        <taxon>Micrococcales</taxon>
        <taxon>Microbacteriaceae</taxon>
        <taxon>Arenivirga</taxon>
    </lineage>
</organism>
<dbReference type="Pfam" id="PF20619">
    <property type="entry name" value="DUF6804"/>
    <property type="match status" value="1"/>
</dbReference>
<feature type="transmembrane region" description="Helical" evidence="1">
    <location>
        <begin position="15"/>
        <end position="34"/>
    </location>
</feature>
<dbReference type="RefSeq" id="WP_284229892.1">
    <property type="nucleotide sequence ID" value="NZ_BSUL01000001.1"/>
</dbReference>
<keyword evidence="1" id="KW-0472">Membrane</keyword>
<dbReference type="AlphaFoldDB" id="A0AA37XA22"/>
<feature type="transmembrane region" description="Helical" evidence="1">
    <location>
        <begin position="64"/>
        <end position="83"/>
    </location>
</feature>
<comment type="caution">
    <text evidence="2">The sequence shown here is derived from an EMBL/GenBank/DDBJ whole genome shotgun (WGS) entry which is preliminary data.</text>
</comment>
<proteinExistence type="predicted"/>
<dbReference type="Proteomes" id="UP001157160">
    <property type="component" value="Unassembled WGS sequence"/>
</dbReference>
<keyword evidence="1" id="KW-1133">Transmembrane helix</keyword>
<name>A0AA37XA22_9MICO</name>
<feature type="transmembrane region" description="Helical" evidence="1">
    <location>
        <begin position="40"/>
        <end position="57"/>
    </location>
</feature>
<reference evidence="2 3" key="1">
    <citation type="journal article" date="2014" name="Int. J. Syst. Evol. Microbiol.">
        <title>Complete genome sequence of Corynebacterium casei LMG S-19264T (=DSM 44701T), isolated from a smear-ripened cheese.</title>
        <authorList>
            <consortium name="US DOE Joint Genome Institute (JGI-PGF)"/>
            <person name="Walter F."/>
            <person name="Albersmeier A."/>
            <person name="Kalinowski J."/>
            <person name="Ruckert C."/>
        </authorList>
    </citation>
    <scope>NUCLEOTIDE SEQUENCE [LARGE SCALE GENOMIC DNA]</scope>
    <source>
        <strain evidence="2 3">NBRC 112289</strain>
    </source>
</reference>
<keyword evidence="1" id="KW-0812">Transmembrane</keyword>
<evidence type="ECO:0000256" key="1">
    <source>
        <dbReference type="SAM" id="Phobius"/>
    </source>
</evidence>
<dbReference type="InterPro" id="IPR046548">
    <property type="entry name" value="DUF6804"/>
</dbReference>
<protein>
    <submittedName>
        <fullName evidence="2">Uncharacterized protein</fullName>
    </submittedName>
</protein>
<feature type="transmembrane region" description="Helical" evidence="1">
    <location>
        <begin position="89"/>
        <end position="108"/>
    </location>
</feature>
<evidence type="ECO:0000313" key="2">
    <source>
        <dbReference type="EMBL" id="GMA27358.1"/>
    </source>
</evidence>
<accession>A0AA37XA22</accession>
<sequence>MSRPTPAKPPVRRPAIAAGILGAIVLLAGTFLVGTDAFLFIRYAAAILALITIVLLVQVKRFAWIAPLAAIAVLWNPVVPFGFSGQLWVMAQYLAAAVFLLTAVLVKVPDTDGPRRG</sequence>
<gene>
    <name evidence="2" type="ORF">GCM10025874_06110</name>
</gene>
<keyword evidence="3" id="KW-1185">Reference proteome</keyword>
<dbReference type="EMBL" id="BSUL01000001">
    <property type="protein sequence ID" value="GMA27358.1"/>
    <property type="molecule type" value="Genomic_DNA"/>
</dbReference>
<evidence type="ECO:0000313" key="3">
    <source>
        <dbReference type="Proteomes" id="UP001157160"/>
    </source>
</evidence>